<dbReference type="EMBL" id="BARS01025908">
    <property type="protein sequence ID" value="GAG09597.1"/>
    <property type="molecule type" value="Genomic_DNA"/>
</dbReference>
<dbReference type="GO" id="GO:0006428">
    <property type="term" value="P:isoleucyl-tRNA aminoacylation"/>
    <property type="evidence" value="ECO:0007669"/>
    <property type="project" value="TreeGrafter"/>
</dbReference>
<dbReference type="InterPro" id="IPR023586">
    <property type="entry name" value="Ile-tRNA-ligase_type2"/>
</dbReference>
<dbReference type="AlphaFoldDB" id="X0VEC9"/>
<gene>
    <name evidence="1" type="ORF">S01H1_40887</name>
</gene>
<evidence type="ECO:0008006" key="2">
    <source>
        <dbReference type="Google" id="ProtNLM"/>
    </source>
</evidence>
<feature type="non-terminal residue" evidence="1">
    <location>
        <position position="1"/>
    </location>
</feature>
<dbReference type="PANTHER" id="PTHR42780">
    <property type="entry name" value="SOLEUCYL-TRNA SYNTHETASE"/>
    <property type="match status" value="1"/>
</dbReference>
<dbReference type="PANTHER" id="PTHR42780:SF1">
    <property type="entry name" value="ISOLEUCINE--TRNA LIGASE, CYTOPLASMIC"/>
    <property type="match status" value="1"/>
</dbReference>
<comment type="caution">
    <text evidence="1">The sequence shown here is derived from an EMBL/GenBank/DDBJ whole genome shotgun (WGS) entry which is preliminary data.</text>
</comment>
<proteinExistence type="predicted"/>
<dbReference type="GO" id="GO:0004822">
    <property type="term" value="F:isoleucine-tRNA ligase activity"/>
    <property type="evidence" value="ECO:0007669"/>
    <property type="project" value="InterPro"/>
</dbReference>
<reference evidence="1" key="1">
    <citation type="journal article" date="2014" name="Front. Microbiol.">
        <title>High frequency of phylogenetically diverse reductive dehalogenase-homologous genes in deep subseafloor sedimentary metagenomes.</title>
        <authorList>
            <person name="Kawai M."/>
            <person name="Futagami T."/>
            <person name="Toyoda A."/>
            <person name="Takaki Y."/>
            <person name="Nishi S."/>
            <person name="Hori S."/>
            <person name="Arai W."/>
            <person name="Tsubouchi T."/>
            <person name="Morono Y."/>
            <person name="Uchiyama I."/>
            <person name="Ito T."/>
            <person name="Fujiyama A."/>
            <person name="Inagaki F."/>
            <person name="Takami H."/>
        </authorList>
    </citation>
    <scope>NUCLEOTIDE SEQUENCE</scope>
    <source>
        <strain evidence="1">Expedition CK06-06</strain>
    </source>
</reference>
<sequence>IVTQGLAIRKEKQIKVRRPLSTAIVESNRFNEIESELLDLVKDELNVKEVKYEKANVDLEVELNLNITPDLRHEGWAREFARQIQEMRKEGGYKYDEEVFVKWYTDDSELAGVIQKYSDLIAKKTVLRELAQRDLDSDKKSYDIERDFDIDKGKKIQIAIRK</sequence>
<accession>X0VEC9</accession>
<name>X0VEC9_9ZZZZ</name>
<protein>
    <recommendedName>
        <fullName evidence="2">Isoleucine--tRNA ligase</fullName>
    </recommendedName>
</protein>
<evidence type="ECO:0000313" key="1">
    <source>
        <dbReference type="EMBL" id="GAG09597.1"/>
    </source>
</evidence>
<organism evidence="1">
    <name type="scientific">marine sediment metagenome</name>
    <dbReference type="NCBI Taxonomy" id="412755"/>
    <lineage>
        <taxon>unclassified sequences</taxon>
        <taxon>metagenomes</taxon>
        <taxon>ecological metagenomes</taxon>
    </lineage>
</organism>
<dbReference type="Pfam" id="PF19302">
    <property type="entry name" value="DUF5915"/>
    <property type="match status" value="1"/>
</dbReference>